<organism evidence="4 5">
    <name type="scientific">Candidatus Desulfolinea nitratireducens</name>
    <dbReference type="NCBI Taxonomy" id="2841698"/>
    <lineage>
        <taxon>Bacteria</taxon>
        <taxon>Bacillati</taxon>
        <taxon>Chloroflexota</taxon>
        <taxon>Anaerolineae</taxon>
        <taxon>Anaerolineales</taxon>
        <taxon>Anaerolineales incertae sedis</taxon>
        <taxon>Candidatus Desulfolinea</taxon>
    </lineage>
</organism>
<dbReference type="CDD" id="cd05233">
    <property type="entry name" value="SDR_c"/>
    <property type="match status" value="1"/>
</dbReference>
<evidence type="ECO:0000256" key="1">
    <source>
        <dbReference type="ARBA" id="ARBA00006484"/>
    </source>
</evidence>
<dbReference type="AlphaFoldDB" id="A0A8J6NLS0"/>
<dbReference type="PRINTS" id="PR00080">
    <property type="entry name" value="SDRFAMILY"/>
</dbReference>
<dbReference type="InterPro" id="IPR002347">
    <property type="entry name" value="SDR_fam"/>
</dbReference>
<dbReference type="Proteomes" id="UP000614469">
    <property type="component" value="Unassembled WGS sequence"/>
</dbReference>
<name>A0A8J6NLS0_9CHLR</name>
<keyword evidence="2" id="KW-0560">Oxidoreductase</keyword>
<dbReference type="PANTHER" id="PTHR42760:SF133">
    <property type="entry name" value="3-OXOACYL-[ACYL-CARRIER-PROTEIN] REDUCTASE"/>
    <property type="match status" value="1"/>
</dbReference>
<evidence type="ECO:0000313" key="5">
    <source>
        <dbReference type="Proteomes" id="UP000614469"/>
    </source>
</evidence>
<dbReference type="InterPro" id="IPR036291">
    <property type="entry name" value="NAD(P)-bd_dom_sf"/>
</dbReference>
<sequence length="226" mass="24664">MKFKDKVVLITGAGRGHGREIAKAFAAEGARMALNDISPVNLNLLIEEIQAEGGEAKIYVQDIAKKVPVQGLVMHVEDDFGKIDILINHSAVEPKKSLLEIDEWDWQRTIMVNLSAAFLMTQSVGRIMKKNGGGVIVNLIPLAGRDGLKDRTAYVASMMGLIGFTRQAAGELASDNIRVHAVCSGIPEMHQAQRDFPSSFNKAVLYLCGDEAIDLHGEILNVEEKI</sequence>
<evidence type="ECO:0000256" key="2">
    <source>
        <dbReference type="ARBA" id="ARBA00023002"/>
    </source>
</evidence>
<dbReference type="PRINTS" id="PR00081">
    <property type="entry name" value="GDHRDH"/>
</dbReference>
<gene>
    <name evidence="4" type="ORF">H8E29_10355</name>
</gene>
<reference evidence="4 5" key="1">
    <citation type="submission" date="2020-08" db="EMBL/GenBank/DDBJ databases">
        <title>Bridging the membrane lipid divide: bacteria of the FCB group superphylum have the potential to synthesize archaeal ether lipids.</title>
        <authorList>
            <person name="Villanueva L."/>
            <person name="Von Meijenfeldt F.A.B."/>
            <person name="Westbye A.B."/>
            <person name="Yadav S."/>
            <person name="Hopmans E.C."/>
            <person name="Dutilh B.E."/>
            <person name="Sinninghe Damste J.S."/>
        </authorList>
    </citation>
    <scope>NUCLEOTIDE SEQUENCE [LARGE SCALE GENOMIC DNA]</scope>
    <source>
        <strain evidence="4">NIOZ-UU36</strain>
    </source>
</reference>
<dbReference type="Pfam" id="PF00106">
    <property type="entry name" value="adh_short"/>
    <property type="match status" value="1"/>
</dbReference>
<dbReference type="SUPFAM" id="SSF51735">
    <property type="entry name" value="NAD(P)-binding Rossmann-fold domains"/>
    <property type="match status" value="1"/>
</dbReference>
<comment type="similarity">
    <text evidence="1 3">Belongs to the short-chain dehydrogenases/reductases (SDR) family.</text>
</comment>
<dbReference type="Gene3D" id="3.40.50.720">
    <property type="entry name" value="NAD(P)-binding Rossmann-like Domain"/>
    <property type="match status" value="1"/>
</dbReference>
<evidence type="ECO:0000313" key="4">
    <source>
        <dbReference type="EMBL" id="MBC8335658.1"/>
    </source>
</evidence>
<proteinExistence type="inferred from homology"/>
<dbReference type="EMBL" id="JACNJN010000119">
    <property type="protein sequence ID" value="MBC8335658.1"/>
    <property type="molecule type" value="Genomic_DNA"/>
</dbReference>
<comment type="caution">
    <text evidence="4">The sequence shown here is derived from an EMBL/GenBank/DDBJ whole genome shotgun (WGS) entry which is preliminary data.</text>
</comment>
<protein>
    <submittedName>
        <fullName evidence="4">SDR family oxidoreductase</fullName>
    </submittedName>
</protein>
<dbReference type="PANTHER" id="PTHR42760">
    <property type="entry name" value="SHORT-CHAIN DEHYDROGENASES/REDUCTASES FAMILY MEMBER"/>
    <property type="match status" value="1"/>
</dbReference>
<evidence type="ECO:0000256" key="3">
    <source>
        <dbReference type="RuleBase" id="RU000363"/>
    </source>
</evidence>
<accession>A0A8J6NLS0</accession>
<dbReference type="GO" id="GO:0016616">
    <property type="term" value="F:oxidoreductase activity, acting on the CH-OH group of donors, NAD or NADP as acceptor"/>
    <property type="evidence" value="ECO:0007669"/>
    <property type="project" value="TreeGrafter"/>
</dbReference>